<dbReference type="InterPro" id="IPR027417">
    <property type="entry name" value="P-loop_NTPase"/>
</dbReference>
<keyword evidence="5 8" id="KW-0067">ATP-binding</keyword>
<dbReference type="Gene3D" id="1.10.1750.10">
    <property type="match status" value="1"/>
</dbReference>
<feature type="binding site" evidence="8">
    <location>
        <position position="170"/>
    </location>
    <ligand>
        <name>ATP</name>
        <dbReference type="ChEBI" id="CHEBI:30616"/>
    </ligand>
</feature>
<evidence type="ECO:0000256" key="12">
    <source>
        <dbReference type="SAM" id="MobiDB-lite"/>
    </source>
</evidence>
<evidence type="ECO:0000313" key="15">
    <source>
        <dbReference type="EMBL" id="MBI3540426.1"/>
    </source>
</evidence>
<dbReference type="InterPro" id="IPR018312">
    <property type="entry name" value="Chromosome_initiator_DnaA_CS"/>
</dbReference>
<dbReference type="EMBL" id="JACQAY010000301">
    <property type="protein sequence ID" value="MBI3540426.1"/>
    <property type="molecule type" value="Genomic_DNA"/>
</dbReference>
<dbReference type="FunFam" id="3.40.50.300:FF:000668">
    <property type="entry name" value="Chromosomal replication initiator protein DnaA"/>
    <property type="match status" value="1"/>
</dbReference>
<keyword evidence="2 8" id="KW-0963">Cytoplasm</keyword>
<dbReference type="InterPro" id="IPR010921">
    <property type="entry name" value="Trp_repressor/repl_initiator"/>
</dbReference>
<dbReference type="SUPFAM" id="SSF52540">
    <property type="entry name" value="P-loop containing nucleoside triphosphate hydrolases"/>
    <property type="match status" value="1"/>
</dbReference>
<comment type="domain">
    <text evidence="8">Domain I is involved in oligomerization and binding regulators, domain II is flexibile and of varying length in different bacteria, domain III forms the AAA+ region, while domain IV binds dsDNA.</text>
</comment>
<keyword evidence="4 8" id="KW-0547">Nucleotide-binding</keyword>
<dbReference type="InterPro" id="IPR024633">
    <property type="entry name" value="DnaA_N_dom"/>
</dbReference>
<feature type="domain" description="AAA+ ATPase" evidence="13">
    <location>
        <begin position="157"/>
        <end position="285"/>
    </location>
</feature>
<dbReference type="HAMAP" id="MF_00377">
    <property type="entry name" value="DnaA_bact"/>
    <property type="match status" value="1"/>
</dbReference>
<dbReference type="Pfam" id="PF00308">
    <property type="entry name" value="Bac_DnaA"/>
    <property type="match status" value="1"/>
</dbReference>
<evidence type="ECO:0000256" key="3">
    <source>
        <dbReference type="ARBA" id="ARBA00022705"/>
    </source>
</evidence>
<keyword evidence="3 8" id="KW-0235">DNA replication</keyword>
<dbReference type="Gene3D" id="3.40.50.300">
    <property type="entry name" value="P-loop containing nucleotide triphosphate hydrolases"/>
    <property type="match status" value="1"/>
</dbReference>
<dbReference type="PANTHER" id="PTHR30050">
    <property type="entry name" value="CHROMOSOMAL REPLICATION INITIATOR PROTEIN DNAA"/>
    <property type="match status" value="1"/>
</dbReference>
<evidence type="ECO:0000259" key="13">
    <source>
        <dbReference type="SMART" id="SM00382"/>
    </source>
</evidence>
<feature type="binding site" evidence="8">
    <location>
        <position position="172"/>
    </location>
    <ligand>
        <name>ATP</name>
        <dbReference type="ChEBI" id="CHEBI:30616"/>
    </ligand>
</feature>
<dbReference type="SUPFAM" id="SSF48295">
    <property type="entry name" value="TrpR-like"/>
    <property type="match status" value="1"/>
</dbReference>
<evidence type="ECO:0000256" key="2">
    <source>
        <dbReference type="ARBA" id="ARBA00022490"/>
    </source>
</evidence>
<protein>
    <recommendedName>
        <fullName evidence="8 9">Chromosomal replication initiator protein DnaA</fullName>
    </recommendedName>
</protein>
<comment type="subunit">
    <text evidence="8">Oligomerizes as a right-handed, spiral filament on DNA at oriC.</text>
</comment>
<dbReference type="InterPro" id="IPR020591">
    <property type="entry name" value="Chromosome_initiator_DnaA-like"/>
</dbReference>
<comment type="caution">
    <text evidence="15">The sequence shown here is derived from an EMBL/GenBank/DDBJ whole genome shotgun (WGS) entry which is preliminary data.</text>
</comment>
<evidence type="ECO:0000256" key="7">
    <source>
        <dbReference type="ARBA" id="ARBA00023125"/>
    </source>
</evidence>
<feature type="binding site" evidence="8">
    <location>
        <position position="171"/>
    </location>
    <ligand>
        <name>ATP</name>
        <dbReference type="ChEBI" id="CHEBI:30616"/>
    </ligand>
</feature>
<dbReference type="GO" id="GO:0005886">
    <property type="term" value="C:plasma membrane"/>
    <property type="evidence" value="ECO:0007669"/>
    <property type="project" value="TreeGrafter"/>
</dbReference>
<dbReference type="PROSITE" id="PS01008">
    <property type="entry name" value="DNAA"/>
    <property type="match status" value="1"/>
</dbReference>
<dbReference type="NCBIfam" id="TIGR00362">
    <property type="entry name" value="DnaA"/>
    <property type="match status" value="1"/>
</dbReference>
<keyword evidence="7 8" id="KW-0238">DNA-binding</keyword>
<dbReference type="GO" id="GO:0008289">
    <property type="term" value="F:lipid binding"/>
    <property type="evidence" value="ECO:0007669"/>
    <property type="project" value="UniProtKB-KW"/>
</dbReference>
<dbReference type="GO" id="GO:0006275">
    <property type="term" value="P:regulation of DNA replication"/>
    <property type="evidence" value="ECO:0007669"/>
    <property type="project" value="UniProtKB-UniRule"/>
</dbReference>
<accession>A0A9D6QKQ6</accession>
<comment type="caution">
    <text evidence="8">Lacks conserved residue(s) required for the propagation of feature annotation.</text>
</comment>
<feature type="binding site" evidence="8">
    <location>
        <position position="168"/>
    </location>
    <ligand>
        <name>ATP</name>
        <dbReference type="ChEBI" id="CHEBI:30616"/>
    </ligand>
</feature>
<dbReference type="InterPro" id="IPR001957">
    <property type="entry name" value="Chromosome_initiator_DnaA"/>
</dbReference>
<dbReference type="GO" id="GO:0005524">
    <property type="term" value="F:ATP binding"/>
    <property type="evidence" value="ECO:0007669"/>
    <property type="project" value="UniProtKB-UniRule"/>
</dbReference>
<keyword evidence="6 8" id="KW-0446">Lipid-binding</keyword>
<feature type="region of interest" description="Domain I, interacts with DnaA modulators" evidence="8">
    <location>
        <begin position="1"/>
        <end position="91"/>
    </location>
</feature>
<sequence length="463" mass="51890">MAVQPVLPEATTQLWGQVLTAVQNRLETQQAFDTWLKPIVPLTLSPQLVELEVPNTFFVDWIHQYHLRSLRQSLAEVLGTEPEIRFTARESAPAAAETRLPPATPREPAPAKPPRGDRAWLDSRLNPRLRFENFVVGGSNTFANAACRAVADRPGGAYNPLFIFAGPGLGKTHLLHAIGHSVRESRPTARVYYVSAERFTNEMIYAIQHAQTLAFRNKYRNVDVLLIDDIQFLAGKESTQEEFFHTFNALRDAHKQMVVTADKAPKDIPMLEERLVSRFNQGLVTDMKQPDLETRLAILKNLCEQDSEGVKLPDDVLLLIADRIRNNVRDLEGCLVRVFALGSLLHQEITMPLAEEVLQHYVNPEPDRMAPERILSATAERFGVRIEAMCGQRRTQSIALPRQVAMYLIRQLTDLSLVEIGRLFGGRDHTTVMYACERVSSLMAGDLVIADKVNGLVSTLSSG</sequence>
<dbReference type="CDD" id="cd06571">
    <property type="entry name" value="Bac_DnaA_C"/>
    <property type="match status" value="1"/>
</dbReference>
<dbReference type="Gene3D" id="3.30.300.180">
    <property type="match status" value="1"/>
</dbReference>
<feature type="region of interest" description="Domain IV, binds dsDNA" evidence="8">
    <location>
        <begin position="343"/>
        <end position="463"/>
    </location>
</feature>
<comment type="function">
    <text evidence="8 10">Plays an essential role in the initiation and regulation of chromosomal replication. ATP-DnaA binds to the origin of replication (oriC) to initiate formation of the DNA replication initiation complex once per cell cycle. Binds the DnaA box (a 9 base pair repeat at the origin) and separates the double-stranded (ds)DNA. Forms a right-handed helical filament on oriC DNA; dsDNA binds to the exterior of the filament while single-stranded (ss)DNA is stabiized in the filament's interior. The ATP-DnaA-oriC complex binds and stabilizes one strand of the AT-rich DNA unwinding element (DUE), permitting loading of DNA polymerase. After initiation quickly degrades to an ADP-DnaA complex that is not apt for DNA replication. Binds acidic phospholipids.</text>
</comment>
<evidence type="ECO:0000256" key="10">
    <source>
        <dbReference type="RuleBase" id="RU000577"/>
    </source>
</evidence>
<dbReference type="SMART" id="SM00760">
    <property type="entry name" value="Bac_DnaA_C"/>
    <property type="match status" value="1"/>
</dbReference>
<dbReference type="PANTHER" id="PTHR30050:SF2">
    <property type="entry name" value="CHROMOSOMAL REPLICATION INITIATOR PROTEIN DNAA"/>
    <property type="match status" value="1"/>
</dbReference>
<dbReference type="GO" id="GO:0005737">
    <property type="term" value="C:cytoplasm"/>
    <property type="evidence" value="ECO:0007669"/>
    <property type="project" value="UniProtKB-SubCell"/>
</dbReference>
<evidence type="ECO:0000259" key="14">
    <source>
        <dbReference type="SMART" id="SM00760"/>
    </source>
</evidence>
<feature type="compositionally biased region" description="Pro residues" evidence="12">
    <location>
        <begin position="102"/>
        <end position="113"/>
    </location>
</feature>
<evidence type="ECO:0000256" key="1">
    <source>
        <dbReference type="ARBA" id="ARBA00006583"/>
    </source>
</evidence>
<evidence type="ECO:0000256" key="11">
    <source>
        <dbReference type="RuleBase" id="RU004227"/>
    </source>
</evidence>
<dbReference type="Pfam" id="PF11638">
    <property type="entry name" value="DnaA_N"/>
    <property type="match status" value="1"/>
</dbReference>
<evidence type="ECO:0000256" key="9">
    <source>
        <dbReference type="NCBIfam" id="TIGR00362"/>
    </source>
</evidence>
<evidence type="ECO:0000256" key="4">
    <source>
        <dbReference type="ARBA" id="ARBA00022741"/>
    </source>
</evidence>
<name>A0A9D6QKQ6_UNCEI</name>
<dbReference type="GO" id="GO:0003688">
    <property type="term" value="F:DNA replication origin binding"/>
    <property type="evidence" value="ECO:0007669"/>
    <property type="project" value="UniProtKB-UniRule"/>
</dbReference>
<dbReference type="InterPro" id="IPR003593">
    <property type="entry name" value="AAA+_ATPase"/>
</dbReference>
<gene>
    <name evidence="8 15" type="primary">dnaA</name>
    <name evidence="15" type="ORF">HY076_09155</name>
</gene>
<evidence type="ECO:0000313" key="16">
    <source>
        <dbReference type="Proteomes" id="UP000807850"/>
    </source>
</evidence>
<reference evidence="15" key="1">
    <citation type="submission" date="2020-07" db="EMBL/GenBank/DDBJ databases">
        <title>Huge and variable diversity of episymbiotic CPR bacteria and DPANN archaea in groundwater ecosystems.</title>
        <authorList>
            <person name="He C.Y."/>
            <person name="Keren R."/>
            <person name="Whittaker M."/>
            <person name="Farag I.F."/>
            <person name="Doudna J."/>
            <person name="Cate J.H.D."/>
            <person name="Banfield J.F."/>
        </authorList>
    </citation>
    <scope>NUCLEOTIDE SEQUENCE</scope>
    <source>
        <strain evidence="15">NC_groundwater_928_Pr1_S-0.2um_72_17</strain>
    </source>
</reference>
<dbReference type="Gene3D" id="1.10.8.60">
    <property type="match status" value="1"/>
</dbReference>
<dbReference type="Proteomes" id="UP000807850">
    <property type="component" value="Unassembled WGS sequence"/>
</dbReference>
<feature type="region of interest" description="Disordered" evidence="12">
    <location>
        <begin position="88"/>
        <end position="118"/>
    </location>
</feature>
<dbReference type="PRINTS" id="PR00051">
    <property type="entry name" value="DNAA"/>
</dbReference>
<proteinExistence type="inferred from homology"/>
<feature type="domain" description="Chromosomal replication initiator DnaA C-terminal" evidence="14">
    <location>
        <begin position="370"/>
        <end position="439"/>
    </location>
</feature>
<dbReference type="Pfam" id="PF08299">
    <property type="entry name" value="Bac_DnaA_C"/>
    <property type="match status" value="1"/>
</dbReference>
<dbReference type="AlphaFoldDB" id="A0A9D6QKQ6"/>
<evidence type="ECO:0000256" key="8">
    <source>
        <dbReference type="HAMAP-Rule" id="MF_00377"/>
    </source>
</evidence>
<organism evidence="15 16">
    <name type="scientific">Eiseniibacteriota bacterium</name>
    <dbReference type="NCBI Taxonomy" id="2212470"/>
    <lineage>
        <taxon>Bacteria</taxon>
        <taxon>Candidatus Eiseniibacteriota</taxon>
    </lineage>
</organism>
<dbReference type="InterPro" id="IPR013159">
    <property type="entry name" value="DnaA_C"/>
</dbReference>
<dbReference type="CDD" id="cd00009">
    <property type="entry name" value="AAA"/>
    <property type="match status" value="1"/>
</dbReference>
<dbReference type="SMART" id="SM00382">
    <property type="entry name" value="AAA"/>
    <property type="match status" value="1"/>
</dbReference>
<dbReference type="InterPro" id="IPR013317">
    <property type="entry name" value="DnaA_dom"/>
</dbReference>
<dbReference type="InterPro" id="IPR038454">
    <property type="entry name" value="DnaA_N_sf"/>
</dbReference>
<evidence type="ECO:0000256" key="5">
    <source>
        <dbReference type="ARBA" id="ARBA00022840"/>
    </source>
</evidence>
<evidence type="ECO:0000256" key="6">
    <source>
        <dbReference type="ARBA" id="ARBA00023121"/>
    </source>
</evidence>
<comment type="subcellular location">
    <subcellularLocation>
        <location evidence="8">Cytoplasm</location>
    </subcellularLocation>
</comment>
<dbReference type="GO" id="GO:0006270">
    <property type="term" value="P:DNA replication initiation"/>
    <property type="evidence" value="ECO:0007669"/>
    <property type="project" value="UniProtKB-UniRule"/>
</dbReference>
<comment type="similarity">
    <text evidence="1 8 11">Belongs to the DnaA family.</text>
</comment>